<dbReference type="GeneID" id="88173428"/>
<name>A0AAX4HB10_9ASCO</name>
<proteinExistence type="predicted"/>
<dbReference type="EMBL" id="CP138896">
    <property type="protein sequence ID" value="WPK25062.1"/>
    <property type="molecule type" value="Genomic_DNA"/>
</dbReference>
<gene>
    <name evidence="1" type="ORF">PUMCH_002363</name>
</gene>
<dbReference type="KEGG" id="asau:88173428"/>
<dbReference type="RefSeq" id="XP_062877445.1">
    <property type="nucleotide sequence ID" value="XM_063021375.1"/>
</dbReference>
<organism evidence="1 2">
    <name type="scientific">Australozyma saopauloensis</name>
    <dbReference type="NCBI Taxonomy" id="291208"/>
    <lineage>
        <taxon>Eukaryota</taxon>
        <taxon>Fungi</taxon>
        <taxon>Dikarya</taxon>
        <taxon>Ascomycota</taxon>
        <taxon>Saccharomycotina</taxon>
        <taxon>Pichiomycetes</taxon>
        <taxon>Metschnikowiaceae</taxon>
        <taxon>Australozyma</taxon>
    </lineage>
</organism>
<reference evidence="1 2" key="1">
    <citation type="submission" date="2023-10" db="EMBL/GenBank/DDBJ databases">
        <title>Draft Genome Sequence of Candida saopaulonensis from a very Premature Infant with Sepsis.</title>
        <authorList>
            <person name="Ning Y."/>
            <person name="Dai R."/>
            <person name="Xiao M."/>
            <person name="Xu Y."/>
            <person name="Yan Q."/>
            <person name="Zhang L."/>
        </authorList>
    </citation>
    <scope>NUCLEOTIDE SEQUENCE [LARGE SCALE GENOMIC DNA]</scope>
    <source>
        <strain evidence="1 2">19XY460</strain>
    </source>
</reference>
<dbReference type="InterPro" id="IPR012917">
    <property type="entry name" value="DUF3294"/>
</dbReference>
<sequence>MSEPSLEQQVKDLTQLVQKQSKLTAQTGKQLMELQVKDVKSKMAQIDNKQPKFDPEDFASNEDIAQLVFEILNQLEFLEDRSIKRVYNSHLLKDSLAGEKIAPLCNKDGEPAPANFPETLGDLEKLPPLDLIKLCEFYDLFVDHLSTEDEKLLNSEDLSPEDAMKLANAAGGMSAEDRLATTTADDLKEIFDEFARYIGVRIRRGTGW</sequence>
<accession>A0AAX4HB10</accession>
<evidence type="ECO:0000313" key="2">
    <source>
        <dbReference type="Proteomes" id="UP001338582"/>
    </source>
</evidence>
<dbReference type="AlphaFoldDB" id="A0AAX4HB10"/>
<protein>
    <submittedName>
        <fullName evidence="1">Uncharacterized protein</fullName>
    </submittedName>
</protein>
<dbReference type="Proteomes" id="UP001338582">
    <property type="component" value="Chromosome 3"/>
</dbReference>
<dbReference type="Pfam" id="PF07957">
    <property type="entry name" value="DUF3294"/>
    <property type="match status" value="1"/>
</dbReference>
<evidence type="ECO:0000313" key="1">
    <source>
        <dbReference type="EMBL" id="WPK25062.1"/>
    </source>
</evidence>
<keyword evidence="2" id="KW-1185">Reference proteome</keyword>